<comment type="similarity">
    <text evidence="17">Belongs to the NnrD/CARKD family.</text>
</comment>
<dbReference type="GO" id="GO:0046496">
    <property type="term" value="P:nicotinamide nucleotide metabolic process"/>
    <property type="evidence" value="ECO:0007669"/>
    <property type="project" value="UniProtKB-UniRule"/>
</dbReference>
<evidence type="ECO:0000256" key="7">
    <source>
        <dbReference type="ARBA" id="ARBA00022840"/>
    </source>
</evidence>
<comment type="function">
    <text evidence="18">Catalyzes the epimerization of the S- and R-forms of NAD(P)HX, a damaged form of NAD(P)H that is a result of enzymatic or heat-dependent hydration. This is a prerequisite for the S-specific NAD(P)H-hydrate dehydratase to allow the repair of both epimers of NAD(P)HX.</text>
</comment>
<dbReference type="Gene3D" id="3.40.1190.20">
    <property type="match status" value="1"/>
</dbReference>
<keyword evidence="5 18" id="KW-0479">Metal-binding</keyword>
<dbReference type="RefSeq" id="WP_086637554.1">
    <property type="nucleotide sequence ID" value="NZ_MRZU01000004.1"/>
</dbReference>
<evidence type="ECO:0000256" key="4">
    <source>
        <dbReference type="ARBA" id="ARBA00009524"/>
    </source>
</evidence>
<feature type="binding site" evidence="18">
    <location>
        <position position="155"/>
    </location>
    <ligand>
        <name>(6S)-NADPHX</name>
        <dbReference type="ChEBI" id="CHEBI:64076"/>
    </ligand>
</feature>
<feature type="binding site" evidence="17">
    <location>
        <position position="347"/>
    </location>
    <ligand>
        <name>(6S)-NADPHX</name>
        <dbReference type="ChEBI" id="CHEBI:64076"/>
    </ligand>
</feature>
<proteinExistence type="inferred from homology"/>
<comment type="catalytic activity">
    <reaction evidence="15 17 19">
        <text>(6S)-NADHX + ADP = AMP + phosphate + NADH + H(+)</text>
        <dbReference type="Rhea" id="RHEA:32223"/>
        <dbReference type="ChEBI" id="CHEBI:15378"/>
        <dbReference type="ChEBI" id="CHEBI:43474"/>
        <dbReference type="ChEBI" id="CHEBI:57945"/>
        <dbReference type="ChEBI" id="CHEBI:64074"/>
        <dbReference type="ChEBI" id="CHEBI:456215"/>
        <dbReference type="ChEBI" id="CHEBI:456216"/>
        <dbReference type="EC" id="4.2.1.136"/>
    </reaction>
</comment>
<keyword evidence="12 17" id="KW-0456">Lyase</keyword>
<protein>
    <recommendedName>
        <fullName evidence="19">Bifunctional NAD(P)H-hydrate repair enzyme</fullName>
    </recommendedName>
    <alternativeName>
        <fullName evidence="19">Nicotinamide nucleotide repair protein</fullName>
    </alternativeName>
    <domain>
        <recommendedName>
            <fullName evidence="19">ADP-dependent (S)-NAD(P)H-hydrate dehydratase</fullName>
            <ecNumber evidence="19">4.2.1.136</ecNumber>
        </recommendedName>
        <alternativeName>
            <fullName evidence="19">ADP-dependent NAD(P)HX dehydratase</fullName>
        </alternativeName>
    </domain>
    <domain>
        <recommendedName>
            <fullName evidence="19">NAD(P)H-hydrate epimerase</fullName>
            <ecNumber evidence="19">5.1.99.6</ecNumber>
        </recommendedName>
    </domain>
</protein>
<dbReference type="HAMAP" id="MF_01966">
    <property type="entry name" value="NADHX_epimerase"/>
    <property type="match status" value="1"/>
</dbReference>
<dbReference type="GO" id="GO:0005524">
    <property type="term" value="F:ATP binding"/>
    <property type="evidence" value="ECO:0007669"/>
    <property type="project" value="UniProtKB-UniRule"/>
</dbReference>
<dbReference type="InterPro" id="IPR030677">
    <property type="entry name" value="Nnr"/>
</dbReference>
<comment type="similarity">
    <text evidence="3 19">In the N-terminal section; belongs to the NnrE/AIBP family.</text>
</comment>
<dbReference type="Pfam" id="PF01256">
    <property type="entry name" value="Carb_kinase"/>
    <property type="match status" value="1"/>
</dbReference>
<evidence type="ECO:0000256" key="12">
    <source>
        <dbReference type="ARBA" id="ARBA00023239"/>
    </source>
</evidence>
<keyword evidence="9 18" id="KW-0630">Potassium</keyword>
<keyword evidence="13" id="KW-0511">Multifunctional enzyme</keyword>
<dbReference type="PROSITE" id="PS51385">
    <property type="entry name" value="YJEF_N"/>
    <property type="match status" value="1"/>
</dbReference>
<evidence type="ECO:0000313" key="22">
    <source>
        <dbReference type="EMBL" id="OUJ18265.1"/>
    </source>
</evidence>
<evidence type="ECO:0000256" key="11">
    <source>
        <dbReference type="ARBA" id="ARBA00023235"/>
    </source>
</evidence>
<dbReference type="GO" id="GO:0052855">
    <property type="term" value="F:ADP-dependent NAD(P)H-hydrate dehydratase activity"/>
    <property type="evidence" value="ECO:0007669"/>
    <property type="project" value="UniProtKB-UniRule"/>
</dbReference>
<comment type="similarity">
    <text evidence="18">Belongs to the NnrE/AIBP family.</text>
</comment>
<feature type="binding site" evidence="17">
    <location>
        <position position="407"/>
    </location>
    <ligand>
        <name>(6S)-NADPHX</name>
        <dbReference type="ChEBI" id="CHEBI:64076"/>
    </ligand>
</feature>
<evidence type="ECO:0000256" key="1">
    <source>
        <dbReference type="ARBA" id="ARBA00000013"/>
    </source>
</evidence>
<keyword evidence="7 17" id="KW-0067">ATP-binding</keyword>
<evidence type="ECO:0000256" key="6">
    <source>
        <dbReference type="ARBA" id="ARBA00022741"/>
    </source>
</evidence>
<dbReference type="HAMAP" id="MF_01965">
    <property type="entry name" value="NADHX_dehydratase"/>
    <property type="match status" value="1"/>
</dbReference>
<comment type="function">
    <text evidence="17">Catalyzes the dehydration of the S-form of NAD(P)HX at the expense of ADP, which is converted to AMP. Together with NAD(P)HX epimerase, which catalyzes the epimerization of the S- and R-forms, the enzyme allows the repair of both epimers of NAD(P)HX, a damaged form of NAD(P)H that is a result of enzymatic or heat-dependent hydration.</text>
</comment>
<comment type="cofactor">
    <cofactor evidence="17">
        <name>Mg(2+)</name>
        <dbReference type="ChEBI" id="CHEBI:18420"/>
    </cofactor>
</comment>
<evidence type="ECO:0000256" key="10">
    <source>
        <dbReference type="ARBA" id="ARBA00023027"/>
    </source>
</evidence>
<accession>A0A1Y3GFN7</accession>
<dbReference type="PROSITE" id="PS51383">
    <property type="entry name" value="YJEF_C_3"/>
    <property type="match status" value="1"/>
</dbReference>
<feature type="binding site" evidence="18">
    <location>
        <begin position="126"/>
        <end position="132"/>
    </location>
    <ligand>
        <name>(6S)-NADPHX</name>
        <dbReference type="ChEBI" id="CHEBI:64076"/>
    </ligand>
</feature>
<evidence type="ECO:0000256" key="15">
    <source>
        <dbReference type="ARBA" id="ARBA00048238"/>
    </source>
</evidence>
<dbReference type="SUPFAM" id="SSF64153">
    <property type="entry name" value="YjeF N-terminal domain-like"/>
    <property type="match status" value="1"/>
</dbReference>
<dbReference type="InterPro" id="IPR036652">
    <property type="entry name" value="YjeF_N_dom_sf"/>
</dbReference>
<evidence type="ECO:0000256" key="14">
    <source>
        <dbReference type="ARBA" id="ARBA00025153"/>
    </source>
</evidence>
<dbReference type="EC" id="4.2.1.136" evidence="19"/>
<comment type="catalytic activity">
    <reaction evidence="1 18 19">
        <text>(6R)-NADHX = (6S)-NADHX</text>
        <dbReference type="Rhea" id="RHEA:32215"/>
        <dbReference type="ChEBI" id="CHEBI:64074"/>
        <dbReference type="ChEBI" id="CHEBI:64075"/>
        <dbReference type="EC" id="5.1.99.6"/>
    </reaction>
</comment>
<feature type="binding site" evidence="17">
    <location>
        <position position="303"/>
    </location>
    <ligand>
        <name>(6S)-NADPHX</name>
        <dbReference type="ChEBI" id="CHEBI:64076"/>
    </ligand>
</feature>
<comment type="caution">
    <text evidence="17">Lacks conserved residue(s) required for the propagation of feature annotation.</text>
</comment>
<feature type="binding site" evidence="18">
    <location>
        <position position="53"/>
    </location>
    <ligand>
        <name>K(+)</name>
        <dbReference type="ChEBI" id="CHEBI:29103"/>
    </ligand>
</feature>
<comment type="catalytic activity">
    <reaction evidence="16 17 19">
        <text>(6S)-NADPHX + ADP = AMP + phosphate + NADPH + H(+)</text>
        <dbReference type="Rhea" id="RHEA:32235"/>
        <dbReference type="ChEBI" id="CHEBI:15378"/>
        <dbReference type="ChEBI" id="CHEBI:43474"/>
        <dbReference type="ChEBI" id="CHEBI:57783"/>
        <dbReference type="ChEBI" id="CHEBI:64076"/>
        <dbReference type="ChEBI" id="CHEBI:456215"/>
        <dbReference type="ChEBI" id="CHEBI:456216"/>
        <dbReference type="EC" id="4.2.1.136"/>
    </reaction>
</comment>
<keyword evidence="6 17" id="KW-0547">Nucleotide-binding</keyword>
<evidence type="ECO:0000259" key="20">
    <source>
        <dbReference type="PROSITE" id="PS51383"/>
    </source>
</evidence>
<evidence type="ECO:0000256" key="18">
    <source>
        <dbReference type="HAMAP-Rule" id="MF_01966"/>
    </source>
</evidence>
<feature type="domain" description="YjeF C-terminal" evidence="20">
    <location>
        <begin position="207"/>
        <end position="466"/>
    </location>
</feature>
<dbReference type="Pfam" id="PF03853">
    <property type="entry name" value="YjeF_N"/>
    <property type="match status" value="1"/>
</dbReference>
<dbReference type="GO" id="GO:0046872">
    <property type="term" value="F:metal ion binding"/>
    <property type="evidence" value="ECO:0007669"/>
    <property type="project" value="UniProtKB-UniRule"/>
</dbReference>
<gene>
    <name evidence="17" type="primary">nnrD</name>
    <name evidence="18" type="synonym">nnrE</name>
    <name evidence="22" type="ORF">AMET1_1176</name>
</gene>
<evidence type="ECO:0000256" key="17">
    <source>
        <dbReference type="HAMAP-Rule" id="MF_01965"/>
    </source>
</evidence>
<dbReference type="Proteomes" id="UP000195137">
    <property type="component" value="Unassembled WGS sequence"/>
</dbReference>
<evidence type="ECO:0000256" key="8">
    <source>
        <dbReference type="ARBA" id="ARBA00022857"/>
    </source>
</evidence>
<evidence type="ECO:0000256" key="16">
    <source>
        <dbReference type="ARBA" id="ARBA00049209"/>
    </source>
</evidence>
<dbReference type="PIRSF" id="PIRSF017184">
    <property type="entry name" value="Nnr"/>
    <property type="match status" value="1"/>
</dbReference>
<comment type="cofactor">
    <cofactor evidence="18 19">
        <name>K(+)</name>
        <dbReference type="ChEBI" id="CHEBI:29103"/>
    </cofactor>
    <text evidence="18 19">Binds 1 potassium ion per subunit.</text>
</comment>
<feature type="binding site" evidence="18">
    <location>
        <begin position="52"/>
        <end position="56"/>
    </location>
    <ligand>
        <name>(6S)-NADPHX</name>
        <dbReference type="ChEBI" id="CHEBI:64076"/>
    </ligand>
</feature>
<evidence type="ECO:0000256" key="13">
    <source>
        <dbReference type="ARBA" id="ARBA00023268"/>
    </source>
</evidence>
<evidence type="ECO:0000256" key="3">
    <source>
        <dbReference type="ARBA" id="ARBA00006001"/>
    </source>
</evidence>
<comment type="function">
    <text evidence="14 19">Bifunctional enzyme that catalyzes the epimerization of the S- and R-forms of NAD(P)HX and the dehydration of the S-form of NAD(P)HX at the expense of ADP, which is converted to AMP. This allows the repair of both epimers of NAD(P)HX, a damaged form of NAD(P)H that is a result of enzymatic or heat-dependent hydration.</text>
</comment>
<dbReference type="AlphaFoldDB" id="A0A1Y3GFN7"/>
<feature type="binding site" evidence="17">
    <location>
        <position position="406"/>
    </location>
    <ligand>
        <name>AMP</name>
        <dbReference type="ChEBI" id="CHEBI:456215"/>
    </ligand>
</feature>
<feature type="binding site" evidence="18">
    <location>
        <position position="158"/>
    </location>
    <ligand>
        <name>K(+)</name>
        <dbReference type="ChEBI" id="CHEBI:29103"/>
    </ligand>
</feature>
<evidence type="ECO:0000259" key="21">
    <source>
        <dbReference type="PROSITE" id="PS51385"/>
    </source>
</evidence>
<keyword evidence="8 17" id="KW-0521">NADP</keyword>
<dbReference type="GO" id="GO:0110051">
    <property type="term" value="P:metabolite repair"/>
    <property type="evidence" value="ECO:0007669"/>
    <property type="project" value="TreeGrafter"/>
</dbReference>
<evidence type="ECO:0000256" key="19">
    <source>
        <dbReference type="PIRNR" id="PIRNR017184"/>
    </source>
</evidence>
<dbReference type="PANTHER" id="PTHR12592:SF0">
    <property type="entry name" value="ATP-DEPENDENT (S)-NAD(P)H-HYDRATE DEHYDRATASE"/>
    <property type="match status" value="1"/>
</dbReference>
<name>A0A1Y3GFN7_9EURY</name>
<dbReference type="InterPro" id="IPR004443">
    <property type="entry name" value="YjeF_N_dom"/>
</dbReference>
<evidence type="ECO:0000256" key="2">
    <source>
        <dbReference type="ARBA" id="ARBA00000909"/>
    </source>
</evidence>
<evidence type="ECO:0000256" key="5">
    <source>
        <dbReference type="ARBA" id="ARBA00022723"/>
    </source>
</evidence>
<dbReference type="NCBIfam" id="TIGR00197">
    <property type="entry name" value="yjeF_nterm"/>
    <property type="match status" value="1"/>
</dbReference>
<keyword evidence="11 18" id="KW-0413">Isomerase</keyword>
<dbReference type="EC" id="5.1.99.6" evidence="19"/>
<feature type="binding site" evidence="18">
    <location>
        <position position="122"/>
    </location>
    <ligand>
        <name>K(+)</name>
        <dbReference type="ChEBI" id="CHEBI:29103"/>
    </ligand>
</feature>
<feature type="binding site" evidence="17">
    <location>
        <position position="241"/>
    </location>
    <ligand>
        <name>(6S)-NADPHX</name>
        <dbReference type="ChEBI" id="CHEBI:64076"/>
    </ligand>
</feature>
<comment type="catalytic activity">
    <reaction evidence="2 18 19">
        <text>(6R)-NADPHX = (6S)-NADPHX</text>
        <dbReference type="Rhea" id="RHEA:32227"/>
        <dbReference type="ChEBI" id="CHEBI:64076"/>
        <dbReference type="ChEBI" id="CHEBI:64077"/>
        <dbReference type="EC" id="5.1.99.6"/>
    </reaction>
</comment>
<keyword evidence="23" id="KW-1185">Reference proteome</keyword>
<evidence type="ECO:0000313" key="23">
    <source>
        <dbReference type="Proteomes" id="UP000195137"/>
    </source>
</evidence>
<dbReference type="SUPFAM" id="SSF53613">
    <property type="entry name" value="Ribokinase-like"/>
    <property type="match status" value="1"/>
</dbReference>
<dbReference type="PANTHER" id="PTHR12592">
    <property type="entry name" value="ATP-DEPENDENT (S)-NAD(P)H-HYDRATE DEHYDRATASE FAMILY MEMBER"/>
    <property type="match status" value="1"/>
</dbReference>
<organism evidence="22 23">
    <name type="scientific">Methanonatronarchaeum thermophilum</name>
    <dbReference type="NCBI Taxonomy" id="1927129"/>
    <lineage>
        <taxon>Archaea</taxon>
        <taxon>Methanobacteriati</taxon>
        <taxon>Methanobacteriota</taxon>
        <taxon>Methanonatronarchaeia</taxon>
        <taxon>Methanonatronarchaeales</taxon>
        <taxon>Methanonatronarchaeaceae</taxon>
        <taxon>Methanonatronarchaeum</taxon>
    </lineage>
</organism>
<sequence length="467" mass="50669">MISSLDMKALDRNAHYYGVPPRKLMEEAGRQTALQIEKEPKKNIAVIAGKGNNGGDGFVTARYLKEMGHEVEVLLVGNAKNIKTGPARENWLLLKRKAIKTTESNNPEYFQALEINSDIIIDAILGIGIKGKPREPIQSAIKAINKSKAKKISIDVPTGINPDTGKGEREGEYVKPDKTVTFHKPKKGLPNAKTVKIGIPKKAETHAGPGDLLYLNKRKENSHKGQNGKLLIIGGGEYTGAPALTAQAALRAGADLTTIITTKTNKDIIAGYSPNLIVKGIDNYKKLTEINENKYDAAVIGPGIGEKHHEEINKHIKQTKLPTVLDADGINAIKNPKTLKNKIITPHNQEYKNLFNQKPTKQNIQKNAKKHRCIILKKGATDIITDGEQTKQNPAGTPAMTVGGTGDVLAGVTGALLSQNTKKPYRAAVAAAFITGKTGEHTAKKYGNGLLPTDIIKQIPQTQKKYQ</sequence>
<keyword evidence="10 17" id="KW-0520">NAD</keyword>
<comment type="subunit">
    <text evidence="17">Homotetramer.</text>
</comment>
<dbReference type="InterPro" id="IPR000631">
    <property type="entry name" value="CARKD"/>
</dbReference>
<evidence type="ECO:0000256" key="9">
    <source>
        <dbReference type="ARBA" id="ARBA00022958"/>
    </source>
</evidence>
<dbReference type="GO" id="GO:0052856">
    <property type="term" value="F:NAD(P)HX epimerase activity"/>
    <property type="evidence" value="ECO:0007669"/>
    <property type="project" value="UniProtKB-UniRule"/>
</dbReference>
<dbReference type="EMBL" id="MRZU01000004">
    <property type="protein sequence ID" value="OUJ18265.1"/>
    <property type="molecule type" value="Genomic_DNA"/>
</dbReference>
<dbReference type="NCBIfam" id="TIGR00196">
    <property type="entry name" value="yjeF_cterm"/>
    <property type="match status" value="1"/>
</dbReference>
<comment type="caution">
    <text evidence="22">The sequence shown here is derived from an EMBL/GenBank/DDBJ whole genome shotgun (WGS) entry which is preliminary data.</text>
</comment>
<dbReference type="Gene3D" id="3.40.50.10260">
    <property type="entry name" value="YjeF N-terminal domain"/>
    <property type="match status" value="1"/>
</dbReference>
<feature type="domain" description="YjeF N-terminal" evidence="21">
    <location>
        <begin position="7"/>
        <end position="205"/>
    </location>
</feature>
<comment type="similarity">
    <text evidence="4 19">In the C-terminal section; belongs to the NnrD/CARKD family.</text>
</comment>
<reference evidence="22 23" key="1">
    <citation type="submission" date="2016-12" db="EMBL/GenBank/DDBJ databases">
        <title>Discovery of methanogenic haloarchaea.</title>
        <authorList>
            <person name="Sorokin D.Y."/>
            <person name="Makarova K.S."/>
            <person name="Abbas B."/>
            <person name="Ferrer M."/>
            <person name="Golyshin P.N."/>
        </authorList>
    </citation>
    <scope>NUCLEOTIDE SEQUENCE [LARGE SCALE GENOMIC DNA]</scope>
    <source>
        <strain evidence="22">AMET1</strain>
    </source>
</reference>
<dbReference type="InterPro" id="IPR029056">
    <property type="entry name" value="Ribokinase-like"/>
</dbReference>
<dbReference type="CDD" id="cd01171">
    <property type="entry name" value="YXKO-related"/>
    <property type="match status" value="1"/>
</dbReference>